<proteinExistence type="predicted"/>
<evidence type="ECO:0000313" key="1">
    <source>
        <dbReference type="EMBL" id="KAI5675962.1"/>
    </source>
</evidence>
<evidence type="ECO:0000313" key="2">
    <source>
        <dbReference type="Proteomes" id="UP001060085"/>
    </source>
</evidence>
<organism evidence="1 2">
    <name type="scientific">Catharanthus roseus</name>
    <name type="common">Madagascar periwinkle</name>
    <name type="synonym">Vinca rosea</name>
    <dbReference type="NCBI Taxonomy" id="4058"/>
    <lineage>
        <taxon>Eukaryota</taxon>
        <taxon>Viridiplantae</taxon>
        <taxon>Streptophyta</taxon>
        <taxon>Embryophyta</taxon>
        <taxon>Tracheophyta</taxon>
        <taxon>Spermatophyta</taxon>
        <taxon>Magnoliopsida</taxon>
        <taxon>eudicotyledons</taxon>
        <taxon>Gunneridae</taxon>
        <taxon>Pentapetalae</taxon>
        <taxon>asterids</taxon>
        <taxon>lamiids</taxon>
        <taxon>Gentianales</taxon>
        <taxon>Apocynaceae</taxon>
        <taxon>Rauvolfioideae</taxon>
        <taxon>Vinceae</taxon>
        <taxon>Catharanthinae</taxon>
        <taxon>Catharanthus</taxon>
    </lineage>
</organism>
<reference evidence="2" key="1">
    <citation type="journal article" date="2023" name="Nat. Plants">
        <title>Single-cell RNA sequencing provides a high-resolution roadmap for understanding the multicellular compartmentation of specialized metabolism.</title>
        <authorList>
            <person name="Sun S."/>
            <person name="Shen X."/>
            <person name="Li Y."/>
            <person name="Li Y."/>
            <person name="Wang S."/>
            <person name="Li R."/>
            <person name="Zhang H."/>
            <person name="Shen G."/>
            <person name="Guo B."/>
            <person name="Wei J."/>
            <person name="Xu J."/>
            <person name="St-Pierre B."/>
            <person name="Chen S."/>
            <person name="Sun C."/>
        </authorList>
    </citation>
    <scope>NUCLEOTIDE SEQUENCE [LARGE SCALE GENOMIC DNA]</scope>
</reference>
<dbReference type="Proteomes" id="UP001060085">
    <property type="component" value="Linkage Group LG02"/>
</dbReference>
<keyword evidence="2" id="KW-1185">Reference proteome</keyword>
<dbReference type="EMBL" id="CM044702">
    <property type="protein sequence ID" value="KAI5675962.1"/>
    <property type="molecule type" value="Genomic_DNA"/>
</dbReference>
<sequence>MKNVRKYAFIALETPFAQFGPCDFLIVLPWLLSQLLDVLACLISSHQEERLRCLLKEDTIKKRRKQQKMMPNDDNKEDLPPEVSQPKSDSRCIVTSDGRLHLPPMGCELGQSSVTIFLQFSPQLVRNLIREPELKVSRRFKGRRGEFNYWLGNSGDELGRVSGLQSGL</sequence>
<comment type="caution">
    <text evidence="1">The sequence shown here is derived from an EMBL/GenBank/DDBJ whole genome shotgun (WGS) entry which is preliminary data.</text>
</comment>
<protein>
    <submittedName>
        <fullName evidence="1">Uncharacterized protein</fullName>
    </submittedName>
</protein>
<name>A0ACC0BTQ1_CATRO</name>
<gene>
    <name evidence="1" type="ORF">M9H77_06912</name>
</gene>
<accession>A0ACC0BTQ1</accession>